<organism evidence="1 2">
    <name type="scientific">Thermaerobacter composti</name>
    <dbReference type="NCBI Taxonomy" id="554949"/>
    <lineage>
        <taxon>Bacteria</taxon>
        <taxon>Bacillati</taxon>
        <taxon>Bacillota</taxon>
        <taxon>Clostridia</taxon>
        <taxon>Eubacteriales</taxon>
        <taxon>Clostridiales Family XVII. Incertae Sedis</taxon>
        <taxon>Thermaerobacter</taxon>
    </lineage>
</organism>
<evidence type="ECO:0000313" key="1">
    <source>
        <dbReference type="EMBL" id="WPD20183.1"/>
    </source>
</evidence>
<dbReference type="Proteomes" id="UP001304683">
    <property type="component" value="Chromosome"/>
</dbReference>
<dbReference type="EMBL" id="CP132508">
    <property type="protein sequence ID" value="WPD20183.1"/>
    <property type="molecule type" value="Genomic_DNA"/>
</dbReference>
<evidence type="ECO:0000313" key="2">
    <source>
        <dbReference type="Proteomes" id="UP001304683"/>
    </source>
</evidence>
<name>A0ABZ0QSV3_9FIRM</name>
<keyword evidence="2" id="KW-1185">Reference proteome</keyword>
<sequence>MAYQVISLETLRAERRRQTVEEQVPYIAPGGRLEHVTKRIVHGEMEVYDLERPVGEMITTASGLTQLVQKVVLDLELGREQVPLLYTPIYRRRENRNFPQHIEIRPFVGARVVFLEHLEGEEVKFGDMKVGPAATVPIVTYAAGFEWTEDVVEYSQDWSVAELSRAMGEAYNALLNHLHLGPIVSYNYPAKNKTAASTEGNTYLEKLRNTIIQGLKDASQDKDADTGSPRRPTVLLAHSSRQWDIEQALQRQQIGGTIYPQISQINTLIFYDGYSVTVGEKTYAYPGVDPGKAYLIDPSRYFVELVKHDLIVDAGQADVKRLIQGAIVGRARRGVVCSPEKAVQELALP</sequence>
<accession>A0ABZ0QSV3</accession>
<dbReference type="Pfam" id="PF25209">
    <property type="entry name" value="Phage_capsid_4"/>
    <property type="match status" value="1"/>
</dbReference>
<reference evidence="1 2" key="1">
    <citation type="submission" date="2023-08" db="EMBL/GenBank/DDBJ databases">
        <title>Genome sequence of Thermaerobacter compostii strain Ins1, a spore-forming filamentous bacterium isolated from a deep geothermal reservoir.</title>
        <authorList>
            <person name="Bregnard D."/>
            <person name="Gonzalez D."/>
            <person name="Junier P."/>
        </authorList>
    </citation>
    <scope>NUCLEOTIDE SEQUENCE [LARGE SCALE GENOMIC DNA]</scope>
    <source>
        <strain evidence="1 2">Ins1</strain>
    </source>
</reference>
<gene>
    <name evidence="1" type="ORF">Q5761_06015</name>
</gene>
<proteinExistence type="predicted"/>
<dbReference type="RefSeq" id="WP_318751554.1">
    <property type="nucleotide sequence ID" value="NZ_CP132508.1"/>
</dbReference>
<protein>
    <submittedName>
        <fullName evidence="1">Uncharacterized protein</fullName>
    </submittedName>
</protein>